<comment type="caution">
    <text evidence="2">The sequence shown here is derived from an EMBL/GenBank/DDBJ whole genome shotgun (WGS) entry which is preliminary data.</text>
</comment>
<sequence>MRIKLLELRIKLLGVLLRSSKIALFFILYSLFLPLSPAYAQASGIGQARITPASPLYFLKAVRENWQWRFAFTKQAKMSLQLSFADARLKEANTLLSQNQDLIQPTLERHMFNLNSLPDELSEEDELGLKIKEAVNIHLAVLEKMYPLTSNLKARMAIRSVMNRIIQRADVIPAAKLPVCTLFSREASLPAGRQGSSAFSDTEKFVLANRAEKCFADVGRSGF</sequence>
<proteinExistence type="predicted"/>
<dbReference type="InterPro" id="IPR043725">
    <property type="entry name" value="DUF5667"/>
</dbReference>
<gene>
    <name evidence="2" type="ORF">A2871_02100</name>
</gene>
<feature type="domain" description="DUF5667" evidence="1">
    <location>
        <begin position="50"/>
        <end position="144"/>
    </location>
</feature>
<name>A0A1F5IQX4_9BACT</name>
<reference evidence="2 3" key="1">
    <citation type="journal article" date="2016" name="Nat. Commun.">
        <title>Thousands of microbial genomes shed light on interconnected biogeochemical processes in an aquifer system.</title>
        <authorList>
            <person name="Anantharaman K."/>
            <person name="Brown C.T."/>
            <person name="Hug L.A."/>
            <person name="Sharon I."/>
            <person name="Castelle C.J."/>
            <person name="Probst A.J."/>
            <person name="Thomas B.C."/>
            <person name="Singh A."/>
            <person name="Wilkins M.J."/>
            <person name="Karaoz U."/>
            <person name="Brodie E.L."/>
            <person name="Williams K.H."/>
            <person name="Hubbard S.S."/>
            <person name="Banfield J.F."/>
        </authorList>
    </citation>
    <scope>NUCLEOTIDE SEQUENCE [LARGE SCALE GENOMIC DNA]</scope>
</reference>
<dbReference type="EMBL" id="MFCR01000010">
    <property type="protein sequence ID" value="OGE18785.1"/>
    <property type="molecule type" value="Genomic_DNA"/>
</dbReference>
<organism evidence="2 3">
    <name type="scientific">Candidatus Daviesbacteria bacterium RIFCSPHIGHO2_01_FULL_41_23</name>
    <dbReference type="NCBI Taxonomy" id="1797764"/>
    <lineage>
        <taxon>Bacteria</taxon>
        <taxon>Candidatus Daviesiibacteriota</taxon>
    </lineage>
</organism>
<dbReference type="Pfam" id="PF18915">
    <property type="entry name" value="DUF5667"/>
    <property type="match status" value="1"/>
</dbReference>
<evidence type="ECO:0000313" key="3">
    <source>
        <dbReference type="Proteomes" id="UP000176336"/>
    </source>
</evidence>
<evidence type="ECO:0000313" key="2">
    <source>
        <dbReference type="EMBL" id="OGE18785.1"/>
    </source>
</evidence>
<protein>
    <recommendedName>
        <fullName evidence="1">DUF5667 domain-containing protein</fullName>
    </recommendedName>
</protein>
<accession>A0A1F5IQX4</accession>
<dbReference type="Proteomes" id="UP000176336">
    <property type="component" value="Unassembled WGS sequence"/>
</dbReference>
<evidence type="ECO:0000259" key="1">
    <source>
        <dbReference type="Pfam" id="PF18915"/>
    </source>
</evidence>
<dbReference type="AlphaFoldDB" id="A0A1F5IQX4"/>